<reference evidence="2" key="2">
    <citation type="submission" date="2020-09" db="EMBL/GenBank/DDBJ databases">
        <authorList>
            <person name="Sun Q."/>
            <person name="Zhou Y."/>
        </authorList>
    </citation>
    <scope>NUCLEOTIDE SEQUENCE</scope>
    <source>
        <strain evidence="2">CGMCC 1.15425</strain>
    </source>
</reference>
<dbReference type="OrthoDB" id="7064617at2"/>
<sequence>MKVMKVGFLGSLIGYVFSSAVSAQVAPVSDEASQGDTPTPMELQEDVETVPAAPGVNFSGTGLPLNELHEGELVTSHPQMGDGTYADCYQFEATEGESYQFTLRSDDFNAYLLVGAGFCQDVLLQYENDNFEEGNSDARVSMTAEYPFYSVYINTFAPGEAGEYTMLIEQIDELPAEAAGN</sequence>
<reference evidence="2" key="1">
    <citation type="journal article" date="2014" name="Int. J. Syst. Evol. Microbiol.">
        <title>Complete genome sequence of Corynebacterium casei LMG S-19264T (=DSM 44701T), isolated from a smear-ripened cheese.</title>
        <authorList>
            <consortium name="US DOE Joint Genome Institute (JGI-PGF)"/>
            <person name="Walter F."/>
            <person name="Albersmeier A."/>
            <person name="Kalinowski J."/>
            <person name="Ruckert C."/>
        </authorList>
    </citation>
    <scope>NUCLEOTIDE SEQUENCE</scope>
    <source>
        <strain evidence="2">CGMCC 1.15425</strain>
    </source>
</reference>
<evidence type="ECO:0000256" key="1">
    <source>
        <dbReference type="SAM" id="SignalP"/>
    </source>
</evidence>
<protein>
    <submittedName>
        <fullName evidence="2">Uncharacterized protein</fullName>
    </submittedName>
</protein>
<gene>
    <name evidence="2" type="ORF">GCM10011403_07430</name>
</gene>
<keyword evidence="1" id="KW-0732">Signal</keyword>
<dbReference type="AlphaFoldDB" id="A0A917LR03"/>
<keyword evidence="3" id="KW-1185">Reference proteome</keyword>
<comment type="caution">
    <text evidence="2">The sequence shown here is derived from an EMBL/GenBank/DDBJ whole genome shotgun (WGS) entry which is preliminary data.</text>
</comment>
<feature type="signal peptide" evidence="1">
    <location>
        <begin position="1"/>
        <end position="23"/>
    </location>
</feature>
<dbReference type="Gene3D" id="2.60.120.380">
    <property type="match status" value="1"/>
</dbReference>
<evidence type="ECO:0000313" key="2">
    <source>
        <dbReference type="EMBL" id="GGG52769.1"/>
    </source>
</evidence>
<name>A0A917LR03_9GAMM</name>
<dbReference type="EMBL" id="BMIY01000003">
    <property type="protein sequence ID" value="GGG52769.1"/>
    <property type="molecule type" value="Genomic_DNA"/>
</dbReference>
<accession>A0A917LR03</accession>
<dbReference type="Proteomes" id="UP000627715">
    <property type="component" value="Unassembled WGS sequence"/>
</dbReference>
<evidence type="ECO:0000313" key="3">
    <source>
        <dbReference type="Proteomes" id="UP000627715"/>
    </source>
</evidence>
<dbReference type="RefSeq" id="WP_068809858.1">
    <property type="nucleotide sequence ID" value="NZ_BMIY01000003.1"/>
</dbReference>
<feature type="chain" id="PRO_5037011186" evidence="1">
    <location>
        <begin position="24"/>
        <end position="181"/>
    </location>
</feature>
<organism evidence="2 3">
    <name type="scientific">Pseudohongiella nitratireducens</name>
    <dbReference type="NCBI Taxonomy" id="1768907"/>
    <lineage>
        <taxon>Bacteria</taxon>
        <taxon>Pseudomonadati</taxon>
        <taxon>Pseudomonadota</taxon>
        <taxon>Gammaproteobacteria</taxon>
        <taxon>Pseudomonadales</taxon>
        <taxon>Pseudohongiellaceae</taxon>
        <taxon>Pseudohongiella</taxon>
    </lineage>
</organism>
<proteinExistence type="predicted"/>